<organism evidence="1 2">
    <name type="scientific">Cryptosporidium muris (strain RN66)</name>
    <dbReference type="NCBI Taxonomy" id="441375"/>
    <lineage>
        <taxon>Eukaryota</taxon>
        <taxon>Sar</taxon>
        <taxon>Alveolata</taxon>
        <taxon>Apicomplexa</taxon>
        <taxon>Conoidasida</taxon>
        <taxon>Coccidia</taxon>
        <taxon>Eucoccidiorida</taxon>
        <taxon>Eimeriorina</taxon>
        <taxon>Cryptosporidiidae</taxon>
        <taxon>Cryptosporidium</taxon>
    </lineage>
</organism>
<dbReference type="RefSeq" id="XP_002140338.1">
    <property type="nucleotide sequence ID" value="XM_002140302.1"/>
</dbReference>
<dbReference type="AlphaFoldDB" id="B6ACY5"/>
<dbReference type="OrthoDB" id="338691at2759"/>
<dbReference type="eggNOG" id="ENOG502SZ17">
    <property type="taxonomic scope" value="Eukaryota"/>
</dbReference>
<keyword evidence="2" id="KW-1185">Reference proteome</keyword>
<gene>
    <name evidence="1" type="ORF">CMU_017420</name>
</gene>
<accession>B6ACY5</accession>
<protein>
    <submittedName>
        <fullName evidence="1">Uncharacterized protein</fullName>
    </submittedName>
</protein>
<dbReference type="EMBL" id="DS989728">
    <property type="protein sequence ID" value="EEA05989.1"/>
    <property type="molecule type" value="Genomic_DNA"/>
</dbReference>
<reference evidence="1" key="1">
    <citation type="submission" date="2008-06" db="EMBL/GenBank/DDBJ databases">
        <authorList>
            <person name="Lorenzi H."/>
            <person name="Inman J."/>
            <person name="Miller J."/>
            <person name="Schobel S."/>
            <person name="Amedeo P."/>
            <person name="Caler E.V."/>
            <person name="da Silva J."/>
        </authorList>
    </citation>
    <scope>NUCLEOTIDE SEQUENCE [LARGE SCALE GENOMIC DNA]</scope>
    <source>
        <strain evidence="1">RN66</strain>
    </source>
</reference>
<evidence type="ECO:0000313" key="2">
    <source>
        <dbReference type="Proteomes" id="UP000001460"/>
    </source>
</evidence>
<dbReference type="Proteomes" id="UP000001460">
    <property type="component" value="Unassembled WGS sequence"/>
</dbReference>
<evidence type="ECO:0000313" key="1">
    <source>
        <dbReference type="EMBL" id="EEA05989.1"/>
    </source>
</evidence>
<name>B6ACY5_CRYMR</name>
<dbReference type="VEuPathDB" id="CryptoDB:CMU_017420"/>
<sequence>MTQDSIITCLYRKRSHCSVGTSNSEVNLGHENKKLHKSDTNKGENININSDETAVATIATIQSKTQGISTILLKTLSSRHIQQHVVLCDNLRDQYPTTIRHYVVKDTNCTQNLRNYSNIQATNQANQVMYRNLTILDTSKKIISSNPCVRKSGYLIKMFPPQPIQLVLQSPLTLLRYLSNFILRSNIYWPCKNTIPNENQDLTSYLYRYSNYNNKLEEPPNNKAAISTLSGWIPSCSRCFIPGFHAKIAWLIPPICIGRGGRLKRKNGFLQSLPQDLVSANFSFKSFLTVESSHLLLCNSLNHSREVFYRGAVLLHDETGHDPSYYIDKDLDTENILDSDIYNYKSGNYCQLSKECFKTASSSDTRSNRAVFCGFVSLEMPSSKGSNNQPSVSAENSLHTISTTESPSNHILFSEQITCKEINEPGGKVITEIGDCDVLLDSKANNTTKALNVDHSYICLLIPRFQCSFQLSEAEKSILTFCKPCYILLWNYDLRPGISFNNTETNWICCRCNFYPVKYFAYKYETSLPVDINPHKIAVLDQLNRVRTTTDARMFAWILAGCLQITLKEILDDSFADFLVNQTNTRKVYKTTKSSEITEHVDKTARFSINNTLSLLNKYIPTGSLCGFPEAPLNNDGKPKWPILRDLIDVDFDDTPHIPFSSQ</sequence>
<dbReference type="GeneID" id="6995372"/>
<proteinExistence type="predicted"/>